<keyword evidence="2" id="KW-1185">Reference proteome</keyword>
<evidence type="ECO:0000313" key="1">
    <source>
        <dbReference type="EMBL" id="KAJ7683589.1"/>
    </source>
</evidence>
<dbReference type="Proteomes" id="UP001221757">
    <property type="component" value="Unassembled WGS sequence"/>
</dbReference>
<dbReference type="EMBL" id="JARKIE010000107">
    <property type="protein sequence ID" value="KAJ7683589.1"/>
    <property type="molecule type" value="Genomic_DNA"/>
</dbReference>
<evidence type="ECO:0000313" key="2">
    <source>
        <dbReference type="Proteomes" id="UP001221757"/>
    </source>
</evidence>
<comment type="caution">
    <text evidence="1">The sequence shown here is derived from an EMBL/GenBank/DDBJ whole genome shotgun (WGS) entry which is preliminary data.</text>
</comment>
<dbReference type="AlphaFoldDB" id="A0AAD7D806"/>
<reference evidence="1" key="1">
    <citation type="submission" date="2023-03" db="EMBL/GenBank/DDBJ databases">
        <title>Massive genome expansion in bonnet fungi (Mycena s.s.) driven by repeated elements and novel gene families across ecological guilds.</title>
        <authorList>
            <consortium name="Lawrence Berkeley National Laboratory"/>
            <person name="Harder C.B."/>
            <person name="Miyauchi S."/>
            <person name="Viragh M."/>
            <person name="Kuo A."/>
            <person name="Thoen E."/>
            <person name="Andreopoulos B."/>
            <person name="Lu D."/>
            <person name="Skrede I."/>
            <person name="Drula E."/>
            <person name="Henrissat B."/>
            <person name="Morin E."/>
            <person name="Kohler A."/>
            <person name="Barry K."/>
            <person name="LaButti K."/>
            <person name="Morin E."/>
            <person name="Salamov A."/>
            <person name="Lipzen A."/>
            <person name="Mereny Z."/>
            <person name="Hegedus B."/>
            <person name="Baldrian P."/>
            <person name="Stursova M."/>
            <person name="Weitz H."/>
            <person name="Taylor A."/>
            <person name="Grigoriev I.V."/>
            <person name="Nagy L.G."/>
            <person name="Martin F."/>
            <person name="Kauserud H."/>
        </authorList>
    </citation>
    <scope>NUCLEOTIDE SEQUENCE</scope>
    <source>
        <strain evidence="1">CBHHK067</strain>
    </source>
</reference>
<name>A0AAD7D806_MYCRO</name>
<organism evidence="1 2">
    <name type="scientific">Mycena rosella</name>
    <name type="common">Pink bonnet</name>
    <name type="synonym">Agaricus rosellus</name>
    <dbReference type="NCBI Taxonomy" id="1033263"/>
    <lineage>
        <taxon>Eukaryota</taxon>
        <taxon>Fungi</taxon>
        <taxon>Dikarya</taxon>
        <taxon>Basidiomycota</taxon>
        <taxon>Agaricomycotina</taxon>
        <taxon>Agaricomycetes</taxon>
        <taxon>Agaricomycetidae</taxon>
        <taxon>Agaricales</taxon>
        <taxon>Marasmiineae</taxon>
        <taxon>Mycenaceae</taxon>
        <taxon>Mycena</taxon>
    </lineage>
</organism>
<protein>
    <submittedName>
        <fullName evidence="1">Uncharacterized protein</fullName>
    </submittedName>
</protein>
<accession>A0AAD7D806</accession>
<sequence>MRSADQVGFETIVFRRRHGPRVGVSGQHPVPATNCLRVAATESSCSRWVQRTTQVY</sequence>
<gene>
    <name evidence="1" type="ORF">B0H17DRAFT_1074089</name>
</gene>
<proteinExistence type="predicted"/>